<evidence type="ECO:0008006" key="6">
    <source>
        <dbReference type="Google" id="ProtNLM"/>
    </source>
</evidence>
<name>A0A2C5YN18_9HYPO</name>
<keyword evidence="5" id="KW-1185">Reference proteome</keyword>
<evidence type="ECO:0000313" key="5">
    <source>
        <dbReference type="Proteomes" id="UP000224854"/>
    </source>
</evidence>
<dbReference type="GO" id="GO:0007010">
    <property type="term" value="P:cytoskeleton organization"/>
    <property type="evidence" value="ECO:0007669"/>
    <property type="project" value="TreeGrafter"/>
</dbReference>
<dbReference type="PANTHER" id="PTHR13239">
    <property type="entry name" value="PROTEIN REQUIRED FOR HYPHAL ANASTOMOSIS HAM-2"/>
    <property type="match status" value="1"/>
</dbReference>
<dbReference type="EMBL" id="NJEU01001037">
    <property type="protein sequence ID" value="PHH68890.1"/>
    <property type="molecule type" value="Genomic_DNA"/>
</dbReference>
<dbReference type="InterPro" id="IPR012486">
    <property type="entry name" value="Far11/STRP_N"/>
</dbReference>
<gene>
    <name evidence="4" type="ORF">CDD82_199</name>
</gene>
<organism evidence="4 5">
    <name type="scientific">Ophiocordyceps australis</name>
    <dbReference type="NCBI Taxonomy" id="1399860"/>
    <lineage>
        <taxon>Eukaryota</taxon>
        <taxon>Fungi</taxon>
        <taxon>Dikarya</taxon>
        <taxon>Ascomycota</taxon>
        <taxon>Pezizomycotina</taxon>
        <taxon>Sordariomycetes</taxon>
        <taxon>Hypocreomycetidae</taxon>
        <taxon>Hypocreales</taxon>
        <taxon>Ophiocordycipitaceae</taxon>
        <taxon>Ophiocordyceps</taxon>
    </lineage>
</organism>
<dbReference type="OrthoDB" id="18234at2759"/>
<feature type="domain" description="Far11/STRP C-terminal" evidence="3">
    <location>
        <begin position="449"/>
        <end position="1009"/>
    </location>
</feature>
<feature type="compositionally biased region" description="Acidic residues" evidence="1">
    <location>
        <begin position="757"/>
        <end position="778"/>
    </location>
</feature>
<feature type="compositionally biased region" description="Low complexity" evidence="1">
    <location>
        <begin position="617"/>
        <end position="628"/>
    </location>
</feature>
<feature type="compositionally biased region" description="Pro residues" evidence="1">
    <location>
        <begin position="1"/>
        <end position="11"/>
    </location>
</feature>
<dbReference type="Pfam" id="PF11882">
    <property type="entry name" value="DUF3402"/>
    <property type="match status" value="2"/>
</dbReference>
<proteinExistence type="predicted"/>
<feature type="region of interest" description="Disordered" evidence="1">
    <location>
        <begin position="736"/>
        <end position="838"/>
    </location>
</feature>
<dbReference type="SMART" id="SM01292">
    <property type="entry name" value="N1221"/>
    <property type="match status" value="1"/>
</dbReference>
<feature type="region of interest" description="Disordered" evidence="1">
    <location>
        <begin position="382"/>
        <end position="403"/>
    </location>
</feature>
<feature type="region of interest" description="Disordered" evidence="1">
    <location>
        <begin position="1"/>
        <end position="24"/>
    </location>
</feature>
<feature type="compositionally biased region" description="Acidic residues" evidence="1">
    <location>
        <begin position="736"/>
        <end position="749"/>
    </location>
</feature>
<sequence length="1039" mass="117039">MPPPRGPPPQQPGQQQPQSLHFGPNDSLSLQQLRRYVSDANRLDALVYDFDYADMGSHAEEIDEWFVYSMPQWLRLHAAHKAFEWHWNNETGRSMVAWEDADADVRARFVEAAIAGVQSNDAALRSASIGKIVYLVLGRWAETALSSAPSGPGTPVASQPQLQEIKAGVELLAALGGLPVVWEALRACFEASWSDDMQQQQPVSQEVQDELLNLMTIVYISIQQTLHDAEAMASVHTQLVELNPSLVDFMLTATAKLRWDEQNVMPHAQMFLLFWKSILLVFGGSKEIDNLKKALDEMGAASMDQETITATPLDYHVFRQEITSKYPAYVPPRPPLPFDTENNSLLPPLPNQSSRSNAVSSILPTPAHAQSGGASILHQPVHIATPAPSPPPSPGLGGKGVKKQNYQTNQNLPFFYPPLDETSNTAGGKGPSAVHGALVSRKWEGSDIPVSILEAGELYSSRVRMTRATRQLWEERESFLKYERGWVQDDELMAAVHGDKDDDDDDDNDSYYSIEELDLDLSDMTAEEIELVREFKHETKKKKTRRPPEVEVDLGPIPGRVSDRDKQRLVAIELFFRNALPHLQSLVIALLRPILANVTVIVTQQTMQMASGMATRGNNPGNNAASSAQWPPEGQDETELPIDELDAARTREITAKAMTGILIMLLKWLKCSHILKFEYFTQLLLDSNYIPLVLKLFAHQDIQQVVDSKTDRVENSFFQFCNSNSNIKGRMDPDIDAEAEEEEQEEEEQQQQQQQEQEQEQEQGQEQEQEEEQEQEQEQEPKETNQAPVESGTDDGAEQHDDDSAVPPPIKRRRSPPPEVDRSCAVEEGGAEDYQEQVAMGRPEVDELGYPVQGLPTKPICDFARRNLFSLINYLRVMHKICKNKAHRNLMLVQYKSSQILRKSLRIPQQTLRLYTLKIFKNQVPYCGRKWRQSNMRVITAIYLHCRPELRDEWLAGSDIDAEVEGALPHEHALRSLTHWHNMRRFADKMAPDIRNALRAEQNFFTRELEKMGISWMDVGGGDDVMSEAGLGEAGMTGV</sequence>
<reference evidence="4 5" key="1">
    <citation type="submission" date="2017-06" db="EMBL/GenBank/DDBJ databases">
        <title>Ant-infecting Ophiocordyceps genomes reveal a high diversity of potential behavioral manipulation genes and a possible major role for enterotoxins.</title>
        <authorList>
            <person name="De Bekker C."/>
            <person name="Evans H.C."/>
            <person name="Brachmann A."/>
            <person name="Hughes D.P."/>
        </authorList>
    </citation>
    <scope>NUCLEOTIDE SEQUENCE [LARGE SCALE GENOMIC DNA]</scope>
    <source>
        <strain evidence="4 5">1348a</strain>
    </source>
</reference>
<dbReference type="PANTHER" id="PTHR13239:SF4">
    <property type="entry name" value="AT25231P"/>
    <property type="match status" value="1"/>
</dbReference>
<dbReference type="Pfam" id="PF07923">
    <property type="entry name" value="N1221"/>
    <property type="match status" value="1"/>
</dbReference>
<protein>
    <recommendedName>
        <fullName evidence="6">Far11/STRP C-terminal domain-containing protein</fullName>
    </recommendedName>
</protein>
<dbReference type="Proteomes" id="UP000224854">
    <property type="component" value="Unassembled WGS sequence"/>
</dbReference>
<feature type="region of interest" description="Disordered" evidence="1">
    <location>
        <begin position="340"/>
        <end position="359"/>
    </location>
</feature>
<evidence type="ECO:0000313" key="4">
    <source>
        <dbReference type="EMBL" id="PHH68890.1"/>
    </source>
</evidence>
<feature type="region of interest" description="Disordered" evidence="1">
    <location>
        <begin position="615"/>
        <end position="637"/>
    </location>
</feature>
<dbReference type="GO" id="GO:0005829">
    <property type="term" value="C:cytosol"/>
    <property type="evidence" value="ECO:0007669"/>
    <property type="project" value="TreeGrafter"/>
</dbReference>
<dbReference type="InterPro" id="IPR040185">
    <property type="entry name" value="Far11/STRP"/>
</dbReference>
<accession>A0A2C5YN18</accession>
<comment type="caution">
    <text evidence="4">The sequence shown here is derived from an EMBL/GenBank/DDBJ whole genome shotgun (WGS) entry which is preliminary data.</text>
</comment>
<evidence type="ECO:0000256" key="1">
    <source>
        <dbReference type="SAM" id="MobiDB-lite"/>
    </source>
</evidence>
<dbReference type="InterPro" id="IPR021819">
    <property type="entry name" value="Far11/STRP_C"/>
</dbReference>
<dbReference type="AlphaFoldDB" id="A0A2C5YN18"/>
<evidence type="ECO:0000259" key="2">
    <source>
        <dbReference type="SMART" id="SM01292"/>
    </source>
</evidence>
<dbReference type="SMART" id="SM01293">
    <property type="entry name" value="DUF3402"/>
    <property type="match status" value="1"/>
</dbReference>
<feature type="domain" description="Far11/STRP N-terminal" evidence="2">
    <location>
        <begin position="45"/>
        <end position="342"/>
    </location>
</feature>
<evidence type="ECO:0000259" key="3">
    <source>
        <dbReference type="SMART" id="SM01293"/>
    </source>
</evidence>